<dbReference type="SUPFAM" id="SSF56925">
    <property type="entry name" value="OMPA-like"/>
    <property type="match status" value="1"/>
</dbReference>
<dbReference type="InterPro" id="IPR011250">
    <property type="entry name" value="OMP/PagP_B-barrel"/>
</dbReference>
<dbReference type="EMBL" id="JAOYOD010000001">
    <property type="protein sequence ID" value="MCV9386740.1"/>
    <property type="molecule type" value="Genomic_DNA"/>
</dbReference>
<accession>A0ABT3CSQ0</accession>
<sequence length="220" mass="24443">MKRLIQIVIILVLGSTLCEAQYINSKVLLGAEAVLAKPVGPKTSDGFSSLFANYSSGIGYSAQVEVETLQQLFVGLEFTQINFGNTLASAEYLMKNPSSRFTMVYGSIRYFVKSPLVSKLNYSFSASGGMVNHDLSMDRLIVSSEQEVEEPTEYKDNSWGGKVGAMICYDVHQSIQTFAEVGYSYIQADHVLYADKSFQSLSLSLGINVKLFKNKYFMYE</sequence>
<organism evidence="1 2">
    <name type="scientific">Reichenbachiella ulvae</name>
    <dbReference type="NCBI Taxonomy" id="2980104"/>
    <lineage>
        <taxon>Bacteria</taxon>
        <taxon>Pseudomonadati</taxon>
        <taxon>Bacteroidota</taxon>
        <taxon>Cytophagia</taxon>
        <taxon>Cytophagales</taxon>
        <taxon>Reichenbachiellaceae</taxon>
        <taxon>Reichenbachiella</taxon>
    </lineage>
</organism>
<dbReference type="RefSeq" id="WP_264137573.1">
    <property type="nucleotide sequence ID" value="NZ_JAOYOD010000001.1"/>
</dbReference>
<evidence type="ECO:0008006" key="3">
    <source>
        <dbReference type="Google" id="ProtNLM"/>
    </source>
</evidence>
<reference evidence="1 2" key="1">
    <citation type="submission" date="2022-10" db="EMBL/GenBank/DDBJ databases">
        <title>Comparative genomics and taxonomic characterization of three novel marine species of genus Reichenbachiella exhibiting antioxidant and polysaccharide degradation activities.</title>
        <authorList>
            <person name="Muhammad N."/>
            <person name="Lee Y.-J."/>
            <person name="Ko J."/>
            <person name="Kim S.-G."/>
        </authorList>
    </citation>
    <scope>NUCLEOTIDE SEQUENCE [LARGE SCALE GENOMIC DNA]</scope>
    <source>
        <strain evidence="1 2">ABR2-5</strain>
    </source>
</reference>
<dbReference type="Proteomes" id="UP001300692">
    <property type="component" value="Unassembled WGS sequence"/>
</dbReference>
<protein>
    <recommendedName>
        <fullName evidence="3">Outer membrane protein beta-barrel domain-containing protein</fullName>
    </recommendedName>
</protein>
<gene>
    <name evidence="1" type="ORF">N7U62_08705</name>
</gene>
<name>A0ABT3CSQ0_9BACT</name>
<proteinExistence type="predicted"/>
<evidence type="ECO:0000313" key="1">
    <source>
        <dbReference type="EMBL" id="MCV9386740.1"/>
    </source>
</evidence>
<comment type="caution">
    <text evidence="1">The sequence shown here is derived from an EMBL/GenBank/DDBJ whole genome shotgun (WGS) entry which is preliminary data.</text>
</comment>
<keyword evidence="2" id="KW-1185">Reference proteome</keyword>
<evidence type="ECO:0000313" key="2">
    <source>
        <dbReference type="Proteomes" id="UP001300692"/>
    </source>
</evidence>